<dbReference type="RefSeq" id="WP_377353041.1">
    <property type="nucleotide sequence ID" value="NZ_JBHTLQ010000010.1"/>
</dbReference>
<dbReference type="EMBL" id="JBHTLQ010000010">
    <property type="protein sequence ID" value="MFD1190236.1"/>
    <property type="molecule type" value="Genomic_DNA"/>
</dbReference>
<organism evidence="2 3">
    <name type="scientific">Phenylobacterium conjunctum</name>
    <dbReference type="NCBI Taxonomy" id="1298959"/>
    <lineage>
        <taxon>Bacteria</taxon>
        <taxon>Pseudomonadati</taxon>
        <taxon>Pseudomonadota</taxon>
        <taxon>Alphaproteobacteria</taxon>
        <taxon>Caulobacterales</taxon>
        <taxon>Caulobacteraceae</taxon>
        <taxon>Phenylobacterium</taxon>
    </lineage>
</organism>
<protein>
    <recommendedName>
        <fullName evidence="4">Zinc ribbon domain-containing protein</fullName>
    </recommendedName>
</protein>
<comment type="caution">
    <text evidence="2">The sequence shown here is derived from an EMBL/GenBank/DDBJ whole genome shotgun (WGS) entry which is preliminary data.</text>
</comment>
<evidence type="ECO:0000313" key="3">
    <source>
        <dbReference type="Proteomes" id="UP001597216"/>
    </source>
</evidence>
<evidence type="ECO:0008006" key="4">
    <source>
        <dbReference type="Google" id="ProtNLM"/>
    </source>
</evidence>
<accession>A0ABW3T040</accession>
<feature type="region of interest" description="Disordered" evidence="1">
    <location>
        <begin position="1"/>
        <end position="32"/>
    </location>
</feature>
<evidence type="ECO:0000256" key="1">
    <source>
        <dbReference type="SAM" id="MobiDB-lite"/>
    </source>
</evidence>
<keyword evidence="3" id="KW-1185">Reference proteome</keyword>
<proteinExistence type="predicted"/>
<dbReference type="Proteomes" id="UP001597216">
    <property type="component" value="Unassembled WGS sequence"/>
</dbReference>
<reference evidence="3" key="1">
    <citation type="journal article" date="2019" name="Int. J. Syst. Evol. Microbiol.">
        <title>The Global Catalogue of Microorganisms (GCM) 10K type strain sequencing project: providing services to taxonomists for standard genome sequencing and annotation.</title>
        <authorList>
            <consortium name="The Broad Institute Genomics Platform"/>
            <consortium name="The Broad Institute Genome Sequencing Center for Infectious Disease"/>
            <person name="Wu L."/>
            <person name="Ma J."/>
        </authorList>
    </citation>
    <scope>NUCLEOTIDE SEQUENCE [LARGE SCALE GENOMIC DNA]</scope>
    <source>
        <strain evidence="3">CCUG 55074</strain>
    </source>
</reference>
<evidence type="ECO:0000313" key="2">
    <source>
        <dbReference type="EMBL" id="MFD1190236.1"/>
    </source>
</evidence>
<sequence>MTTEPPRRPILKLKSGVTPKLPPELVRKPAPPPPPPVLDVWWKCKPCGKAFTPAPDAADDEAVRCPNCNARLGLAGEFRTDPTPSRVRARLIRKS</sequence>
<gene>
    <name evidence="2" type="ORF">ACFQ27_06555</name>
</gene>
<name>A0ABW3T040_9CAUL</name>